<evidence type="ECO:0000313" key="2">
    <source>
        <dbReference type="EMBL" id="SHL42462.1"/>
    </source>
</evidence>
<dbReference type="AlphaFoldDB" id="A0A1M7AI89"/>
<feature type="domain" description="GST N-terminal" evidence="1">
    <location>
        <begin position="1"/>
        <end position="80"/>
    </location>
</feature>
<accession>A0A1M7AI89</accession>
<dbReference type="Gene3D" id="1.20.1050.10">
    <property type="match status" value="1"/>
</dbReference>
<dbReference type="InterPro" id="IPR036282">
    <property type="entry name" value="Glutathione-S-Trfase_C_sf"/>
</dbReference>
<evidence type="ECO:0000313" key="3">
    <source>
        <dbReference type="Proteomes" id="UP000186002"/>
    </source>
</evidence>
<dbReference type="Proteomes" id="UP000186002">
    <property type="component" value="Unassembled WGS sequence"/>
</dbReference>
<dbReference type="InterPro" id="IPR004045">
    <property type="entry name" value="Glutathione_S-Trfase_N"/>
</dbReference>
<dbReference type="SFLD" id="SFLDS00019">
    <property type="entry name" value="Glutathione_Transferase_(cytos"/>
    <property type="match status" value="1"/>
</dbReference>
<organism evidence="2 3">
    <name type="scientific">Roseibium suaedae</name>
    <dbReference type="NCBI Taxonomy" id="735517"/>
    <lineage>
        <taxon>Bacteria</taxon>
        <taxon>Pseudomonadati</taxon>
        <taxon>Pseudomonadota</taxon>
        <taxon>Alphaproteobacteria</taxon>
        <taxon>Hyphomicrobiales</taxon>
        <taxon>Stappiaceae</taxon>
        <taxon>Roseibium</taxon>
    </lineage>
</organism>
<dbReference type="Pfam" id="PF13409">
    <property type="entry name" value="GST_N_2"/>
    <property type="match status" value="1"/>
</dbReference>
<dbReference type="STRING" id="735517.SAMN05444272_0555"/>
<proteinExistence type="predicted"/>
<keyword evidence="2" id="KW-0808">Transferase</keyword>
<dbReference type="CDD" id="cd03194">
    <property type="entry name" value="GST_C_3"/>
    <property type="match status" value="1"/>
</dbReference>
<evidence type="ECO:0000259" key="1">
    <source>
        <dbReference type="PROSITE" id="PS50404"/>
    </source>
</evidence>
<dbReference type="SUPFAM" id="SSF47616">
    <property type="entry name" value="GST C-terminal domain-like"/>
    <property type="match status" value="1"/>
</dbReference>
<gene>
    <name evidence="2" type="ORF">SAMN05444272_0555</name>
</gene>
<protein>
    <submittedName>
        <fullName evidence="2">Glutathione S-transferase</fullName>
    </submittedName>
</protein>
<dbReference type="GO" id="GO:0004364">
    <property type="term" value="F:glutathione transferase activity"/>
    <property type="evidence" value="ECO:0007669"/>
    <property type="project" value="TreeGrafter"/>
</dbReference>
<dbReference type="PANTHER" id="PTHR42673:SF4">
    <property type="entry name" value="MALEYLACETOACETATE ISOMERASE"/>
    <property type="match status" value="1"/>
</dbReference>
<dbReference type="Gene3D" id="3.40.30.10">
    <property type="entry name" value="Glutaredoxin"/>
    <property type="match status" value="1"/>
</dbReference>
<dbReference type="SFLD" id="SFLDG00358">
    <property type="entry name" value="Main_(cytGST)"/>
    <property type="match status" value="1"/>
</dbReference>
<dbReference type="GO" id="GO:0016034">
    <property type="term" value="F:maleylacetoacetate isomerase activity"/>
    <property type="evidence" value="ECO:0007669"/>
    <property type="project" value="TreeGrafter"/>
</dbReference>
<dbReference type="GO" id="GO:0006749">
    <property type="term" value="P:glutathione metabolic process"/>
    <property type="evidence" value="ECO:0007669"/>
    <property type="project" value="TreeGrafter"/>
</dbReference>
<dbReference type="PANTHER" id="PTHR42673">
    <property type="entry name" value="MALEYLACETOACETATE ISOMERASE"/>
    <property type="match status" value="1"/>
</dbReference>
<name>A0A1M7AI89_9HYPH</name>
<dbReference type="Pfam" id="PF13410">
    <property type="entry name" value="GST_C_2"/>
    <property type="match status" value="1"/>
</dbReference>
<dbReference type="GO" id="GO:0006559">
    <property type="term" value="P:L-phenylalanine catabolic process"/>
    <property type="evidence" value="ECO:0007669"/>
    <property type="project" value="TreeGrafter"/>
</dbReference>
<reference evidence="2 3" key="1">
    <citation type="submission" date="2016-11" db="EMBL/GenBank/DDBJ databases">
        <authorList>
            <person name="Jaros S."/>
            <person name="Januszkiewicz K."/>
            <person name="Wedrychowicz H."/>
        </authorList>
    </citation>
    <scope>NUCLEOTIDE SEQUENCE [LARGE SCALE GENOMIC DNA]</scope>
    <source>
        <strain evidence="2 3">DSM 22153</strain>
    </source>
</reference>
<dbReference type="PROSITE" id="PS50404">
    <property type="entry name" value="GST_NTER"/>
    <property type="match status" value="1"/>
</dbReference>
<dbReference type="SUPFAM" id="SSF52833">
    <property type="entry name" value="Thioredoxin-like"/>
    <property type="match status" value="1"/>
</dbReference>
<keyword evidence="3" id="KW-1185">Reference proteome</keyword>
<dbReference type="InterPro" id="IPR036249">
    <property type="entry name" value="Thioredoxin-like_sf"/>
</dbReference>
<sequence>MRLHIANKNYSSWSLRPWVLMQHLGIAFEEKLYSFYGDTWDELKALSPNNRVPMLEDDGLKVWDSLAIVEYIADRFPGVWPEDRTARAFARCAAAEMHSGFSDLRNLCPMNCALRIEVQNWTPALLKDWARIDQLWSEGLSRFGGPFLAGDRFTAVDAFFAPVVFRAQTYSPALSAEASAYVDRILALPVMQDWYQAALKEPWKEASHEQEAAEAGTILQDLRG</sequence>
<dbReference type="EMBL" id="FRBW01000001">
    <property type="protein sequence ID" value="SHL42462.1"/>
    <property type="molecule type" value="Genomic_DNA"/>
</dbReference>
<dbReference type="InterPro" id="IPR040079">
    <property type="entry name" value="Glutathione_S-Trfase"/>
</dbReference>
<dbReference type="CDD" id="cd03043">
    <property type="entry name" value="GST_N_1"/>
    <property type="match status" value="1"/>
</dbReference>